<feature type="domain" description="Polymerase nucleotidyl transferase" evidence="6">
    <location>
        <begin position="22"/>
        <end position="101"/>
    </location>
</feature>
<organism evidence="7 8">
    <name type="scientific">Deinococcus depolymerans</name>
    <dbReference type="NCBI Taxonomy" id="392408"/>
    <lineage>
        <taxon>Bacteria</taxon>
        <taxon>Thermotogati</taxon>
        <taxon>Deinococcota</taxon>
        <taxon>Deinococci</taxon>
        <taxon>Deinococcales</taxon>
        <taxon>Deinococcaceae</taxon>
        <taxon>Deinococcus</taxon>
    </lineage>
</organism>
<evidence type="ECO:0000256" key="2">
    <source>
        <dbReference type="ARBA" id="ARBA00022649"/>
    </source>
</evidence>
<sequence>MNAAQPLFPDVRLETVAGRLREVQAQWAALGVTRVRVFGSVARGEAGEASDIDLLIDFAPTQARGLLDLMRAREVFERALGRRVDVVTEGALRAPLRAEILADAVDVLSVPDNLPSSHRDKRWRWRVFDLLGVLDRVVAFTDGLTLATFERDELVQEAVLHGLARLGETTKFIPQSVQDTHPELPWTLLRDVRNLVSHDYFGIEVRLVWHTARVDLPALRPALQRLADAATMSVAAGH</sequence>
<evidence type="ECO:0000313" key="7">
    <source>
        <dbReference type="EMBL" id="GAA0510763.1"/>
    </source>
</evidence>
<keyword evidence="8" id="KW-1185">Reference proteome</keyword>
<reference evidence="8" key="1">
    <citation type="journal article" date="2019" name="Int. J. Syst. Evol. Microbiol.">
        <title>The Global Catalogue of Microorganisms (GCM) 10K type strain sequencing project: providing services to taxonomists for standard genome sequencing and annotation.</title>
        <authorList>
            <consortium name="The Broad Institute Genomics Platform"/>
            <consortium name="The Broad Institute Genome Sequencing Center for Infectious Disease"/>
            <person name="Wu L."/>
            <person name="Ma J."/>
        </authorList>
    </citation>
    <scope>NUCLEOTIDE SEQUENCE [LARGE SCALE GENOMIC DNA]</scope>
    <source>
        <strain evidence="8">JCM 14368</strain>
    </source>
</reference>
<dbReference type="Pfam" id="PF01934">
    <property type="entry name" value="HepT-like"/>
    <property type="match status" value="1"/>
</dbReference>
<evidence type="ECO:0000256" key="5">
    <source>
        <dbReference type="ARBA" id="ARBA00022801"/>
    </source>
</evidence>
<proteinExistence type="predicted"/>
<dbReference type="InterPro" id="IPR008201">
    <property type="entry name" value="HepT-like"/>
</dbReference>
<accession>A0ABP3M1H4</accession>
<comment type="caution">
    <text evidence="7">The sequence shown here is derived from an EMBL/GenBank/DDBJ whole genome shotgun (WGS) entry which is preliminary data.</text>
</comment>
<keyword evidence="2" id="KW-1277">Toxin-antitoxin system</keyword>
<dbReference type="InterPro" id="IPR002934">
    <property type="entry name" value="Polymerase_NTP_transf_dom"/>
</dbReference>
<evidence type="ECO:0000256" key="3">
    <source>
        <dbReference type="ARBA" id="ARBA00022722"/>
    </source>
</evidence>
<keyword evidence="1" id="KW-0597">Phosphoprotein</keyword>
<evidence type="ECO:0000256" key="4">
    <source>
        <dbReference type="ARBA" id="ARBA00022741"/>
    </source>
</evidence>
<keyword evidence="5" id="KW-0378">Hydrolase</keyword>
<dbReference type="Proteomes" id="UP001500191">
    <property type="component" value="Unassembled WGS sequence"/>
</dbReference>
<dbReference type="SUPFAM" id="SSF81301">
    <property type="entry name" value="Nucleotidyltransferase"/>
    <property type="match status" value="1"/>
</dbReference>
<evidence type="ECO:0000313" key="8">
    <source>
        <dbReference type="Proteomes" id="UP001500191"/>
    </source>
</evidence>
<dbReference type="Gene3D" id="3.30.460.10">
    <property type="entry name" value="Beta Polymerase, domain 2"/>
    <property type="match status" value="1"/>
</dbReference>
<dbReference type="InterPro" id="IPR043519">
    <property type="entry name" value="NT_sf"/>
</dbReference>
<dbReference type="RefSeq" id="WP_343758010.1">
    <property type="nucleotide sequence ID" value="NZ_BAAADB010000014.1"/>
</dbReference>
<keyword evidence="4" id="KW-0547">Nucleotide-binding</keyword>
<evidence type="ECO:0000259" key="6">
    <source>
        <dbReference type="Pfam" id="PF01909"/>
    </source>
</evidence>
<protein>
    <submittedName>
        <fullName evidence="7">DUF86 domain-containing protein</fullName>
    </submittedName>
</protein>
<name>A0ABP3M1H4_9DEIO</name>
<dbReference type="PANTHER" id="PTHR34139:SF1">
    <property type="entry name" value="RNASE MJ1380-RELATED"/>
    <property type="match status" value="1"/>
</dbReference>
<dbReference type="InterPro" id="IPR051813">
    <property type="entry name" value="HepT_RNase_toxin"/>
</dbReference>
<dbReference type="PANTHER" id="PTHR34139">
    <property type="entry name" value="UPF0331 PROTEIN MJ0127"/>
    <property type="match status" value="1"/>
</dbReference>
<dbReference type="CDD" id="cd05403">
    <property type="entry name" value="NT_KNTase_like"/>
    <property type="match status" value="1"/>
</dbReference>
<dbReference type="Pfam" id="PF01909">
    <property type="entry name" value="NTP_transf_2"/>
    <property type="match status" value="1"/>
</dbReference>
<evidence type="ECO:0000256" key="1">
    <source>
        <dbReference type="ARBA" id="ARBA00022553"/>
    </source>
</evidence>
<dbReference type="EMBL" id="BAAADB010000014">
    <property type="protein sequence ID" value="GAA0510763.1"/>
    <property type="molecule type" value="Genomic_DNA"/>
</dbReference>
<keyword evidence="3" id="KW-0540">Nuclease</keyword>
<gene>
    <name evidence="7" type="ORF">GCM10008937_18300</name>
</gene>